<evidence type="ECO:0000313" key="5">
    <source>
        <dbReference type="Proteomes" id="UP000800235"/>
    </source>
</evidence>
<dbReference type="Gene3D" id="2.130.10.10">
    <property type="entry name" value="YVTN repeat-like/Quinoprotein amine dehydrogenase"/>
    <property type="match status" value="1"/>
</dbReference>
<dbReference type="SUPFAM" id="SSF50978">
    <property type="entry name" value="WD40 repeat-like"/>
    <property type="match status" value="1"/>
</dbReference>
<comment type="caution">
    <text evidence="4">The sequence shown here is derived from an EMBL/GenBank/DDBJ whole genome shotgun (WGS) entry which is preliminary data.</text>
</comment>
<proteinExistence type="predicted"/>
<dbReference type="GO" id="GO:0035859">
    <property type="term" value="C:Seh1-associated complex"/>
    <property type="evidence" value="ECO:0007669"/>
    <property type="project" value="TreeGrafter"/>
</dbReference>
<dbReference type="Proteomes" id="UP000800235">
    <property type="component" value="Unassembled WGS sequence"/>
</dbReference>
<feature type="coiled-coil region" evidence="2">
    <location>
        <begin position="1223"/>
        <end position="1253"/>
    </location>
</feature>
<feature type="region of interest" description="Disordered" evidence="3">
    <location>
        <begin position="1095"/>
        <end position="1119"/>
    </location>
</feature>
<dbReference type="PANTHER" id="PTHR46170:SF1">
    <property type="entry name" value="GATOR COMPLEX PROTEIN WDR59"/>
    <property type="match status" value="1"/>
</dbReference>
<evidence type="ECO:0008006" key="6">
    <source>
        <dbReference type="Google" id="ProtNLM"/>
    </source>
</evidence>
<dbReference type="Pfam" id="PF00400">
    <property type="entry name" value="WD40"/>
    <property type="match status" value="3"/>
</dbReference>
<dbReference type="SMART" id="SM00320">
    <property type="entry name" value="WD40"/>
    <property type="match status" value="5"/>
</dbReference>
<name>A0A9P4NH92_9PEZI</name>
<protein>
    <recommendedName>
        <fullName evidence="6">WD repeat protein</fullName>
    </recommendedName>
</protein>
<evidence type="ECO:0000256" key="1">
    <source>
        <dbReference type="PROSITE-ProRule" id="PRU00221"/>
    </source>
</evidence>
<dbReference type="GO" id="GO:0035591">
    <property type="term" value="F:signaling adaptor activity"/>
    <property type="evidence" value="ECO:0007669"/>
    <property type="project" value="TreeGrafter"/>
</dbReference>
<feature type="compositionally biased region" description="Polar residues" evidence="3">
    <location>
        <begin position="450"/>
        <end position="464"/>
    </location>
</feature>
<feature type="region of interest" description="Disordered" evidence="3">
    <location>
        <begin position="450"/>
        <end position="469"/>
    </location>
</feature>
<evidence type="ECO:0000313" key="4">
    <source>
        <dbReference type="EMBL" id="KAF2421239.1"/>
    </source>
</evidence>
<dbReference type="InterPro" id="IPR015943">
    <property type="entry name" value="WD40/YVTN_repeat-like_dom_sf"/>
</dbReference>
<dbReference type="PANTHER" id="PTHR46170">
    <property type="entry name" value="GATOR COMPLEX PROTEIN WDR59"/>
    <property type="match status" value="1"/>
</dbReference>
<dbReference type="GO" id="GO:1904263">
    <property type="term" value="P:positive regulation of TORC1 signaling"/>
    <property type="evidence" value="ECO:0007669"/>
    <property type="project" value="TreeGrafter"/>
</dbReference>
<gene>
    <name evidence="4" type="ORF">EJ08DRAFT_597544</name>
</gene>
<sequence length="1296" mass="144892">MDSRRGSNHEVKSAFQSTTFDRDVSIRVNETVGSASIAPSGRDIVLASAEGLHIIDLDSPYSPPRHLSHQQQWPPADVQWSPFASRAHWIVSTSNQKALVWNLELYNPLSPIEHTLHAHSRAITDINFSAHHPDMLATCAVDSYVHCWDLRRPVRPVMTFADWTAGATQVKWNRQDEHILASSHDKFLKIWDERKGAHPLKTIEAHTTKIYGIDWNRTRPTGILTCSLDKSIKFWDYSKEDDAPERVIRTTFPVWRARHTPFGWGVLALPQRGDYGLHLYDRRLGPGVPRVGFAQPVHSFQGHHDNVKEFLWRSRGDVENGADNRDFQLISWGMDRDLHLHRIDPELLRGVGHEKGKEVRKNMPLTRKGALYVSYRDYKPTDPKEQETSQLSQRRQGYLGALVTAAGMSKMPLPMAPVGREAGTMTYSGRNRKGTINPIKWMEGVTMGSRQTDATNTGLISSENPEGLSNEMTTVSQRYTKVNFEKADVHGRSAIVTLNGPWGPDDKSVFMRINFEFPVEYPSLAPAACTLERTATGISEETMARLYEQVKSIVDHYHVRKTGSLEAVITYLLGERGLEESITIPHLDTYDAVDSGDETSSDEDVVEGEAQGLETSATDNLGQANVPLPKGCGAYWANDGRLVCFFPPKAEPKPLFSLDMLRTGERGNRNNRHFEGFGRFLDSSPSSKRIPVPVDRNDDVPSDASWTSSSSGSDDSDEDISRLPSRFQAPKAWRAAALRFQKTSSHSSGTHGRAQPIVKPKSIVSIHDLSDLLPAKFELAKEYRVFGKGPEVCAHNAEVAHRHGHYDLAAFWEILGHLLYDEVPLEIMEQTMRKEPILVLAKRNIVRMRRKDSGLDLAFDEPASVSNPKLTGRVKWGKHPLGSAWLIPQIFEHYEQLADIQMLAMLVCMLDEPAAREGVSNAVNGIREEVRGNFVFRCPPMVENPPIRAQDNKTVVGGLTTPIGIRSSESWDYFGRIGTYGSAESSNGPWAGDLVHSNLMLPSGPQTPYSTGNTPPAFPTPANRSRYNSTINSLSTSPEQHQLRPTRRTNSNLSAAFSSFSRPFAGLSSSPTTNDRFRSDADISTSAPATAITTYSSSEGSYHQVSDHSDDETTVDPLNRTSKVPTVKVTLKNQHLFDEEHHASVPLLPPDQSAKYAAYREIYAEQLSIWGLYIQRAEVLKFNGLTSYWPSKMADQSQQQQDGADKRIDWSKLAQSTSEPVAAESAEAREERIADEKEKMMEKKEILEKEKRSGESVDMVVERLRTTCRICNERISGVFVKCVSGVHKVHRPISVV</sequence>
<feature type="repeat" description="WD" evidence="1">
    <location>
        <begin position="203"/>
        <end position="245"/>
    </location>
</feature>
<keyword evidence="5" id="KW-1185">Reference proteome</keyword>
<feature type="compositionally biased region" description="Low complexity" evidence="3">
    <location>
        <begin position="702"/>
        <end position="713"/>
    </location>
</feature>
<evidence type="ECO:0000256" key="2">
    <source>
        <dbReference type="SAM" id="Coils"/>
    </source>
</evidence>
<dbReference type="InterPro" id="IPR001680">
    <property type="entry name" value="WD40_rpt"/>
</dbReference>
<organism evidence="4 5">
    <name type="scientific">Tothia fuscella</name>
    <dbReference type="NCBI Taxonomy" id="1048955"/>
    <lineage>
        <taxon>Eukaryota</taxon>
        <taxon>Fungi</taxon>
        <taxon>Dikarya</taxon>
        <taxon>Ascomycota</taxon>
        <taxon>Pezizomycotina</taxon>
        <taxon>Dothideomycetes</taxon>
        <taxon>Pleosporomycetidae</taxon>
        <taxon>Venturiales</taxon>
        <taxon>Cylindrosympodiaceae</taxon>
        <taxon>Tothia</taxon>
    </lineage>
</organism>
<dbReference type="GO" id="GO:0005774">
    <property type="term" value="C:vacuolar membrane"/>
    <property type="evidence" value="ECO:0007669"/>
    <property type="project" value="TreeGrafter"/>
</dbReference>
<evidence type="ECO:0000256" key="3">
    <source>
        <dbReference type="SAM" id="MobiDB-lite"/>
    </source>
</evidence>
<dbReference type="InterPro" id="IPR036322">
    <property type="entry name" value="WD40_repeat_dom_sf"/>
</dbReference>
<keyword evidence="2" id="KW-0175">Coiled coil</keyword>
<accession>A0A9P4NH92</accession>
<reference evidence="4" key="1">
    <citation type="journal article" date="2020" name="Stud. Mycol.">
        <title>101 Dothideomycetes genomes: a test case for predicting lifestyles and emergence of pathogens.</title>
        <authorList>
            <person name="Haridas S."/>
            <person name="Albert R."/>
            <person name="Binder M."/>
            <person name="Bloem J."/>
            <person name="Labutti K."/>
            <person name="Salamov A."/>
            <person name="Andreopoulos B."/>
            <person name="Baker S."/>
            <person name="Barry K."/>
            <person name="Bills G."/>
            <person name="Bluhm B."/>
            <person name="Cannon C."/>
            <person name="Castanera R."/>
            <person name="Culley D."/>
            <person name="Daum C."/>
            <person name="Ezra D."/>
            <person name="Gonzalez J."/>
            <person name="Henrissat B."/>
            <person name="Kuo A."/>
            <person name="Liang C."/>
            <person name="Lipzen A."/>
            <person name="Lutzoni F."/>
            <person name="Magnuson J."/>
            <person name="Mondo S."/>
            <person name="Nolan M."/>
            <person name="Ohm R."/>
            <person name="Pangilinan J."/>
            <person name="Park H.-J."/>
            <person name="Ramirez L."/>
            <person name="Alfaro M."/>
            <person name="Sun H."/>
            <person name="Tritt A."/>
            <person name="Yoshinaga Y."/>
            <person name="Zwiers L.-H."/>
            <person name="Turgeon B."/>
            <person name="Goodwin S."/>
            <person name="Spatafora J."/>
            <person name="Crous P."/>
            <person name="Grigoriev I."/>
        </authorList>
    </citation>
    <scope>NUCLEOTIDE SEQUENCE</scope>
    <source>
        <strain evidence="4">CBS 130266</strain>
    </source>
</reference>
<dbReference type="EMBL" id="MU007099">
    <property type="protein sequence ID" value="KAF2421239.1"/>
    <property type="molecule type" value="Genomic_DNA"/>
</dbReference>
<dbReference type="PROSITE" id="PS50082">
    <property type="entry name" value="WD_REPEATS_2"/>
    <property type="match status" value="2"/>
</dbReference>
<dbReference type="GO" id="GO:0034198">
    <property type="term" value="P:cellular response to amino acid starvation"/>
    <property type="evidence" value="ECO:0007669"/>
    <property type="project" value="TreeGrafter"/>
</dbReference>
<dbReference type="OrthoDB" id="311712at2759"/>
<feature type="repeat" description="WD" evidence="1">
    <location>
        <begin position="116"/>
        <end position="151"/>
    </location>
</feature>
<dbReference type="InterPro" id="IPR049567">
    <property type="entry name" value="WDR59-like"/>
</dbReference>
<keyword evidence="1" id="KW-0853">WD repeat</keyword>
<feature type="region of interest" description="Disordered" evidence="3">
    <location>
        <begin position="685"/>
        <end position="721"/>
    </location>
</feature>